<dbReference type="InterPro" id="IPR027304">
    <property type="entry name" value="Trigger_fact/SurA_dom_sf"/>
</dbReference>
<proteinExistence type="predicted"/>
<organism evidence="1 2">
    <name type="scientific">Pseudonocardia bannensis</name>
    <dbReference type="NCBI Taxonomy" id="630973"/>
    <lineage>
        <taxon>Bacteria</taxon>
        <taxon>Bacillati</taxon>
        <taxon>Actinomycetota</taxon>
        <taxon>Actinomycetes</taxon>
        <taxon>Pseudonocardiales</taxon>
        <taxon>Pseudonocardiaceae</taxon>
        <taxon>Pseudonocardia</taxon>
    </lineage>
</organism>
<keyword evidence="2" id="KW-1185">Reference proteome</keyword>
<name>A0A848DD25_9PSEU</name>
<comment type="caution">
    <text evidence="1">The sequence shown here is derived from an EMBL/GenBank/DDBJ whole genome shotgun (WGS) entry which is preliminary data.</text>
</comment>
<evidence type="ECO:0000313" key="1">
    <source>
        <dbReference type="EMBL" id="NMH90483.1"/>
    </source>
</evidence>
<dbReference type="SUPFAM" id="SSF109998">
    <property type="entry name" value="Triger factor/SurA peptide-binding domain-like"/>
    <property type="match status" value="1"/>
</dbReference>
<gene>
    <name evidence="1" type="ORF">HF519_02550</name>
</gene>
<dbReference type="EMBL" id="JAAXKZ010000005">
    <property type="protein sequence ID" value="NMH90483.1"/>
    <property type="molecule type" value="Genomic_DNA"/>
</dbReference>
<dbReference type="Proteomes" id="UP000586918">
    <property type="component" value="Unassembled WGS sequence"/>
</dbReference>
<evidence type="ECO:0008006" key="3">
    <source>
        <dbReference type="Google" id="ProtNLM"/>
    </source>
</evidence>
<sequence>MAVAVAVVGAVVSGCGSGPSQVGSAVIVGADAVPLAEVQSRLDVALAKTEAVSQLASRGVGSDDIARDVVSRAVVHDLLARTAAAEGIVISDAQIDAELAANGGAELAVQSSLYDLPALRERVRDELVAAELARRHIDGLAVTVDVAAATSREDAEAKARAIAAGGAAADAVFAVNAQRGLQFRATSDPEAAAMAFFGTTDGRIVVFQPAPEQSGWIVLRVAERRTDAPPAGPSVASQIDQATLVKIGERMLQPLADEIGVRVNPRYGVWDPIRLRVVAEGQEAGAILTPPSVG</sequence>
<protein>
    <recommendedName>
        <fullName evidence="3">SurA-like protein</fullName>
    </recommendedName>
</protein>
<reference evidence="1 2" key="1">
    <citation type="submission" date="2020-04" db="EMBL/GenBank/DDBJ databases">
        <authorList>
            <person name="Klaysubun C."/>
            <person name="Duangmal K."/>
            <person name="Lipun K."/>
        </authorList>
    </citation>
    <scope>NUCLEOTIDE SEQUENCE [LARGE SCALE GENOMIC DNA]</scope>
    <source>
        <strain evidence="1 2">DSM 45300</strain>
    </source>
</reference>
<dbReference type="AlphaFoldDB" id="A0A848DD25"/>
<dbReference type="RefSeq" id="WP_169409981.1">
    <property type="nucleotide sequence ID" value="NZ_JAAXKZ010000005.1"/>
</dbReference>
<accession>A0A848DD25</accession>
<evidence type="ECO:0000313" key="2">
    <source>
        <dbReference type="Proteomes" id="UP000586918"/>
    </source>
</evidence>